<accession>A0AAW9PZR5</accession>
<evidence type="ECO:0000313" key="2">
    <source>
        <dbReference type="EMBL" id="MEE3715993.1"/>
    </source>
</evidence>
<feature type="transmembrane region" description="Helical" evidence="1">
    <location>
        <begin position="30"/>
        <end position="51"/>
    </location>
</feature>
<feature type="transmembrane region" description="Helical" evidence="1">
    <location>
        <begin position="127"/>
        <end position="152"/>
    </location>
</feature>
<feature type="transmembrane region" description="Helical" evidence="1">
    <location>
        <begin position="58"/>
        <end position="76"/>
    </location>
</feature>
<sequence length="472" mass="51148">MADLQTSQPYLHRQLVSGKLGWGWKQAAKLITANFLLTAGFILLGAIAPILQVNLLELNIALLIFVAFGIVFSRNIAKSVLEACRQNLPYSFPQELVVGGAIFGLSFLVLLGIVSKQSETQILTSPVTIALIASWWVVLAALLIGVALWLWWWSSRGKIAPSKNEATASEHLNVITYSDQTVLISPTSLTQQPRQFNSAVVLVLSLFFWTMVDLPIGIKAILAIAIAASGLTGFSVWQIHLQPLQHILSLRFSGLWGLQANYTIDLRTFSRLAVVKMQESGGEISWMQLSGNDTEITLPTAITANYVKTNEEDEDELGKALREKIQLARHDTTRDSLGLVGVLLPQGAGILAGISLLAIGAASLFLLPLPERMLLEGAVILLGVCLLSPSIAWYALHLVAPNSLVPDTSRQVNHLQIWEIGAAFTLAAIVVPSSSQGTIVLPLLFLACAWLSFGVGACILTLTRRTPIVNKI</sequence>
<name>A0AAW9PZR5_9CYAN</name>
<feature type="transmembrane region" description="Helical" evidence="1">
    <location>
        <begin position="439"/>
        <end position="462"/>
    </location>
</feature>
<feature type="transmembrane region" description="Helical" evidence="1">
    <location>
        <begin position="221"/>
        <end position="240"/>
    </location>
</feature>
<feature type="transmembrane region" description="Helical" evidence="1">
    <location>
        <begin position="96"/>
        <end position="115"/>
    </location>
</feature>
<feature type="transmembrane region" description="Helical" evidence="1">
    <location>
        <begin position="347"/>
        <end position="367"/>
    </location>
</feature>
<protein>
    <submittedName>
        <fullName evidence="2">Uncharacterized protein</fullName>
    </submittedName>
</protein>
<feature type="transmembrane region" description="Helical" evidence="1">
    <location>
        <begin position="374"/>
        <end position="395"/>
    </location>
</feature>
<evidence type="ECO:0000313" key="3">
    <source>
        <dbReference type="Proteomes" id="UP001333818"/>
    </source>
</evidence>
<dbReference type="AlphaFoldDB" id="A0AAW9PZR5"/>
<organism evidence="2 3">
    <name type="scientific">Tumidithrix elongata BACA0141</name>
    <dbReference type="NCBI Taxonomy" id="2716417"/>
    <lineage>
        <taxon>Bacteria</taxon>
        <taxon>Bacillati</taxon>
        <taxon>Cyanobacteriota</taxon>
        <taxon>Cyanophyceae</taxon>
        <taxon>Pseudanabaenales</taxon>
        <taxon>Pseudanabaenaceae</taxon>
        <taxon>Tumidithrix</taxon>
        <taxon>Tumidithrix elongata</taxon>
    </lineage>
</organism>
<keyword evidence="1" id="KW-0472">Membrane</keyword>
<keyword evidence="3" id="KW-1185">Reference proteome</keyword>
<dbReference type="RefSeq" id="WP_330482417.1">
    <property type="nucleotide sequence ID" value="NZ_JAZBJZ010000010.1"/>
</dbReference>
<reference evidence="2" key="1">
    <citation type="submission" date="2024-01" db="EMBL/GenBank/DDBJ databases">
        <title>Bank of Algae and Cyanobacteria of the Azores (BACA) strain genomes.</title>
        <authorList>
            <person name="Luz R."/>
            <person name="Cordeiro R."/>
            <person name="Fonseca A."/>
            <person name="Goncalves V."/>
        </authorList>
    </citation>
    <scope>NUCLEOTIDE SEQUENCE</scope>
    <source>
        <strain evidence="2">BACA0141</strain>
    </source>
</reference>
<dbReference type="EMBL" id="JAZBJZ010000010">
    <property type="protein sequence ID" value="MEE3715993.1"/>
    <property type="molecule type" value="Genomic_DNA"/>
</dbReference>
<feature type="transmembrane region" description="Helical" evidence="1">
    <location>
        <begin position="415"/>
        <end position="432"/>
    </location>
</feature>
<evidence type="ECO:0000256" key="1">
    <source>
        <dbReference type="SAM" id="Phobius"/>
    </source>
</evidence>
<keyword evidence="1" id="KW-0812">Transmembrane</keyword>
<keyword evidence="1" id="KW-1133">Transmembrane helix</keyword>
<gene>
    <name evidence="2" type="ORF">V2H45_04440</name>
</gene>
<dbReference type="Proteomes" id="UP001333818">
    <property type="component" value="Unassembled WGS sequence"/>
</dbReference>
<comment type="caution">
    <text evidence="2">The sequence shown here is derived from an EMBL/GenBank/DDBJ whole genome shotgun (WGS) entry which is preliminary data.</text>
</comment>
<proteinExistence type="predicted"/>